<accession>A0A0H5RFU3</accession>
<sequence length="111" mass="11883">MGPEPSRSTSYTTTIGTKMVAQDIKSTNALTPYTLNSGNWLIWRRAVLAGIKRIGALGILNGTEARPSGTPEPGVKPKTEKEDASAQTLQSQVNDARQQYREALAVLKAAA</sequence>
<dbReference type="EMBL" id="HACM01012598">
    <property type="protein sequence ID" value="CRZ13040.1"/>
    <property type="molecule type" value="Transcribed_RNA"/>
</dbReference>
<feature type="non-terminal residue" evidence="2">
    <location>
        <position position="111"/>
    </location>
</feature>
<protein>
    <recommendedName>
        <fullName evidence="3">Retrotransposon Copia-like N-terminal domain-containing protein</fullName>
    </recommendedName>
</protein>
<proteinExistence type="predicted"/>
<name>A0A0H5RFU3_9EUKA</name>
<evidence type="ECO:0000313" key="2">
    <source>
        <dbReference type="EMBL" id="CRZ13040.1"/>
    </source>
</evidence>
<feature type="compositionally biased region" description="Basic and acidic residues" evidence="1">
    <location>
        <begin position="75"/>
        <end position="84"/>
    </location>
</feature>
<dbReference type="AlphaFoldDB" id="A0A0H5RFU3"/>
<feature type="region of interest" description="Disordered" evidence="1">
    <location>
        <begin position="61"/>
        <end position="94"/>
    </location>
</feature>
<feature type="compositionally biased region" description="Polar residues" evidence="1">
    <location>
        <begin position="85"/>
        <end position="94"/>
    </location>
</feature>
<organism evidence="2">
    <name type="scientific">Spongospora subterranea</name>
    <dbReference type="NCBI Taxonomy" id="70186"/>
    <lineage>
        <taxon>Eukaryota</taxon>
        <taxon>Sar</taxon>
        <taxon>Rhizaria</taxon>
        <taxon>Endomyxa</taxon>
        <taxon>Phytomyxea</taxon>
        <taxon>Plasmodiophorida</taxon>
        <taxon>Plasmodiophoridae</taxon>
        <taxon>Spongospora</taxon>
    </lineage>
</organism>
<reference evidence="2" key="1">
    <citation type="submission" date="2015-04" db="EMBL/GenBank/DDBJ databases">
        <title>The genome sequence of the plant pathogenic Rhizarian Plasmodiophora brassicae reveals insights in its biotrophic life cycle and the origin of chitin synthesis.</title>
        <authorList>
            <person name="Schwelm A."/>
            <person name="Fogelqvist J."/>
            <person name="Knaust A."/>
            <person name="Julke S."/>
            <person name="Lilja T."/>
            <person name="Dhandapani V."/>
            <person name="Bonilla-Rosso G."/>
            <person name="Karlsson M."/>
            <person name="Shevchenko A."/>
            <person name="Choi S.R."/>
            <person name="Kim H.G."/>
            <person name="Park J.Y."/>
            <person name="Lim Y.P."/>
            <person name="Ludwig-Muller J."/>
            <person name="Dixelius C."/>
        </authorList>
    </citation>
    <scope>NUCLEOTIDE SEQUENCE</scope>
    <source>
        <tissue evidence="2">Potato root galls</tissue>
    </source>
</reference>
<evidence type="ECO:0008006" key="3">
    <source>
        <dbReference type="Google" id="ProtNLM"/>
    </source>
</evidence>
<evidence type="ECO:0000256" key="1">
    <source>
        <dbReference type="SAM" id="MobiDB-lite"/>
    </source>
</evidence>